<name>A0AAN6UHW0_9PEZI</name>
<keyword evidence="2 3" id="KW-0378">Hydrolase</keyword>
<comment type="similarity">
    <text evidence="1 3">Belongs to the type-B carboxylesterase/lipase family.</text>
</comment>
<dbReference type="Gene3D" id="3.40.50.1820">
    <property type="entry name" value="alpha/beta hydrolase"/>
    <property type="match status" value="1"/>
</dbReference>
<feature type="compositionally biased region" description="Basic and acidic residues" evidence="4">
    <location>
        <begin position="611"/>
        <end position="631"/>
    </location>
</feature>
<comment type="caution">
    <text evidence="6">The sequence shown here is derived from an EMBL/GenBank/DDBJ whole genome shotgun (WGS) entry which is preliminary data.</text>
</comment>
<dbReference type="InterPro" id="IPR002018">
    <property type="entry name" value="CarbesteraseB"/>
</dbReference>
<feature type="domain" description="Carboxylesterase type B" evidence="5">
    <location>
        <begin position="75"/>
        <end position="599"/>
    </location>
</feature>
<organism evidence="6 7">
    <name type="scientific">Trichocladium antarcticum</name>
    <dbReference type="NCBI Taxonomy" id="1450529"/>
    <lineage>
        <taxon>Eukaryota</taxon>
        <taxon>Fungi</taxon>
        <taxon>Dikarya</taxon>
        <taxon>Ascomycota</taxon>
        <taxon>Pezizomycotina</taxon>
        <taxon>Sordariomycetes</taxon>
        <taxon>Sordariomycetidae</taxon>
        <taxon>Sordariales</taxon>
        <taxon>Chaetomiaceae</taxon>
        <taxon>Trichocladium</taxon>
    </lineage>
</organism>
<evidence type="ECO:0000256" key="1">
    <source>
        <dbReference type="ARBA" id="ARBA00005964"/>
    </source>
</evidence>
<accession>A0AAN6UHW0</accession>
<proteinExistence type="inferred from homology"/>
<reference evidence="6" key="2">
    <citation type="submission" date="2023-05" db="EMBL/GenBank/DDBJ databases">
        <authorList>
            <consortium name="Lawrence Berkeley National Laboratory"/>
            <person name="Steindorff A."/>
            <person name="Hensen N."/>
            <person name="Bonometti L."/>
            <person name="Westerberg I."/>
            <person name="Brannstrom I.O."/>
            <person name="Guillou S."/>
            <person name="Cros-Aarteil S."/>
            <person name="Calhoun S."/>
            <person name="Haridas S."/>
            <person name="Kuo A."/>
            <person name="Mondo S."/>
            <person name="Pangilinan J."/>
            <person name="Riley R."/>
            <person name="Labutti K."/>
            <person name="Andreopoulos B."/>
            <person name="Lipzen A."/>
            <person name="Chen C."/>
            <person name="Yanf M."/>
            <person name="Daum C."/>
            <person name="Ng V."/>
            <person name="Clum A."/>
            <person name="Ohm R."/>
            <person name="Martin F."/>
            <person name="Silar P."/>
            <person name="Natvig D."/>
            <person name="Lalanne C."/>
            <person name="Gautier V."/>
            <person name="Ament-Velasquez S.L."/>
            <person name="Kruys A."/>
            <person name="Hutchinson M.I."/>
            <person name="Powell A.J."/>
            <person name="Barry K."/>
            <person name="Miller A.N."/>
            <person name="Grigoriev I.V."/>
            <person name="Debuchy R."/>
            <person name="Gladieux P."/>
            <person name="Thoren M.H."/>
            <person name="Johannesson H."/>
        </authorList>
    </citation>
    <scope>NUCLEOTIDE SEQUENCE</scope>
    <source>
        <strain evidence="6">CBS 123565</strain>
    </source>
</reference>
<dbReference type="EMBL" id="MU853414">
    <property type="protein sequence ID" value="KAK4133069.1"/>
    <property type="molecule type" value="Genomic_DNA"/>
</dbReference>
<dbReference type="AlphaFoldDB" id="A0AAN6UHW0"/>
<dbReference type="Proteomes" id="UP001304895">
    <property type="component" value="Unassembled WGS sequence"/>
</dbReference>
<dbReference type="InterPro" id="IPR019826">
    <property type="entry name" value="Carboxylesterase_B_AS"/>
</dbReference>
<dbReference type="InterPro" id="IPR029058">
    <property type="entry name" value="AB_hydrolase_fold"/>
</dbReference>
<dbReference type="SUPFAM" id="SSF53474">
    <property type="entry name" value="alpha/beta-Hydrolases"/>
    <property type="match status" value="1"/>
</dbReference>
<dbReference type="GO" id="GO:0016787">
    <property type="term" value="F:hydrolase activity"/>
    <property type="evidence" value="ECO:0007669"/>
    <property type="project" value="UniProtKB-KW"/>
</dbReference>
<feature type="region of interest" description="Disordered" evidence="4">
    <location>
        <begin position="31"/>
        <end position="78"/>
    </location>
</feature>
<evidence type="ECO:0000256" key="3">
    <source>
        <dbReference type="RuleBase" id="RU361235"/>
    </source>
</evidence>
<protein>
    <recommendedName>
        <fullName evidence="3">Carboxylic ester hydrolase</fullName>
        <ecNumber evidence="3">3.1.1.-</ecNumber>
    </recommendedName>
</protein>
<dbReference type="Pfam" id="PF00135">
    <property type="entry name" value="COesterase"/>
    <property type="match status" value="1"/>
</dbReference>
<evidence type="ECO:0000259" key="5">
    <source>
        <dbReference type="Pfam" id="PF00135"/>
    </source>
</evidence>
<feature type="signal peptide" evidence="3">
    <location>
        <begin position="1"/>
        <end position="25"/>
    </location>
</feature>
<evidence type="ECO:0000256" key="2">
    <source>
        <dbReference type="ARBA" id="ARBA00022801"/>
    </source>
</evidence>
<keyword evidence="3" id="KW-0732">Signal</keyword>
<dbReference type="PROSITE" id="PS00122">
    <property type="entry name" value="CARBOXYLESTERASE_B_1"/>
    <property type="match status" value="1"/>
</dbReference>
<sequence>MVSTYIPALALVLLLWLYLYRPRHGDHQGVIPGPLLPVSEDDGDTPAKPTSSTTMARPKTEKPADDAPPPPSFGPSVTLRQGSYVGVTLFSSPRFPKSVDAFRGVPYAQDTSGENRFRPPQPLPESARIFNAVQWGKVCPAHGVVHRNMSEDCLNANIYRPAGLVDKDGNDADEKVRATNEKPRLPVVVYIHGGGFNMGHGAERNMASFVAWNEAPMVAVNFNYRVGALGFLPSEVTAREGLLNLGLRDQQMLLEWVRDNIEAFGGDPENVTIMGLSAGAHSVGHHLVYYSQLSTPAPFAKAILESGATTARAIFYPTHPRHLIQFREFLNAADAAGVPESDIISHLRTLPLETIVRASKTVWDKYANNVTWPFQPVIDGPNPLARSSRTVKTPSPIIPALPIASWLSSHHLQIPILTGYNTNEGSSFIPADHDDTPADFRTFFQTLMPSLSPRDLAQLESLYPDPATNPSSPYRTVPPGKGRQWARMDAAYSHYAYICPVLQTAHFMAAAANNNVYVYRYAATSTWGTANHADEAAVVVHDMEELGLGPGQKEKDLAGLRDVAVEMGGRWARFVVGRAGSPNGLPAEDGRARVDWPVFVSPFADGVGGEEPGRGDGKRLVFGEGNDERGGGRNPGVPVKEEMLSDLEKEACRFWWARVVLSEGMGTRVEEKGPTVKL</sequence>
<evidence type="ECO:0000313" key="7">
    <source>
        <dbReference type="Proteomes" id="UP001304895"/>
    </source>
</evidence>
<dbReference type="PANTHER" id="PTHR11559">
    <property type="entry name" value="CARBOXYLESTERASE"/>
    <property type="match status" value="1"/>
</dbReference>
<reference evidence="6" key="1">
    <citation type="journal article" date="2023" name="Mol. Phylogenet. Evol.">
        <title>Genome-scale phylogeny and comparative genomics of the fungal order Sordariales.</title>
        <authorList>
            <person name="Hensen N."/>
            <person name="Bonometti L."/>
            <person name="Westerberg I."/>
            <person name="Brannstrom I.O."/>
            <person name="Guillou S."/>
            <person name="Cros-Aarteil S."/>
            <person name="Calhoun S."/>
            <person name="Haridas S."/>
            <person name="Kuo A."/>
            <person name="Mondo S."/>
            <person name="Pangilinan J."/>
            <person name="Riley R."/>
            <person name="LaButti K."/>
            <person name="Andreopoulos B."/>
            <person name="Lipzen A."/>
            <person name="Chen C."/>
            <person name="Yan M."/>
            <person name="Daum C."/>
            <person name="Ng V."/>
            <person name="Clum A."/>
            <person name="Steindorff A."/>
            <person name="Ohm R.A."/>
            <person name="Martin F."/>
            <person name="Silar P."/>
            <person name="Natvig D.O."/>
            <person name="Lalanne C."/>
            <person name="Gautier V."/>
            <person name="Ament-Velasquez S.L."/>
            <person name="Kruys A."/>
            <person name="Hutchinson M.I."/>
            <person name="Powell A.J."/>
            <person name="Barry K."/>
            <person name="Miller A.N."/>
            <person name="Grigoriev I.V."/>
            <person name="Debuchy R."/>
            <person name="Gladieux P."/>
            <person name="Hiltunen Thoren M."/>
            <person name="Johannesson H."/>
        </authorList>
    </citation>
    <scope>NUCLEOTIDE SEQUENCE</scope>
    <source>
        <strain evidence="6">CBS 123565</strain>
    </source>
</reference>
<feature type="region of interest" description="Disordered" evidence="4">
    <location>
        <begin position="607"/>
        <end position="638"/>
    </location>
</feature>
<evidence type="ECO:0000256" key="4">
    <source>
        <dbReference type="SAM" id="MobiDB-lite"/>
    </source>
</evidence>
<dbReference type="EC" id="3.1.1.-" evidence="3"/>
<keyword evidence="7" id="KW-1185">Reference proteome</keyword>
<feature type="chain" id="PRO_5042663530" description="Carboxylic ester hydrolase" evidence="3">
    <location>
        <begin position="26"/>
        <end position="678"/>
    </location>
</feature>
<gene>
    <name evidence="6" type="ORF">BT67DRAFT_424702</name>
</gene>
<evidence type="ECO:0000313" key="6">
    <source>
        <dbReference type="EMBL" id="KAK4133069.1"/>
    </source>
</evidence>
<dbReference type="InterPro" id="IPR050309">
    <property type="entry name" value="Type-B_Carboxylest/Lipase"/>
</dbReference>